<name>A0A5P8P233_9BACT</name>
<reference evidence="1 2" key="1">
    <citation type="submission" date="2019-09" db="EMBL/GenBank/DDBJ databases">
        <title>Sulfurimonas gotlandica sp. nov., a chemoautotrophic and psychrotolerant epsilonproteobacterium isolated from a pelagic redoxcline, and an emended description of the genus Sulfurimonas.</title>
        <authorList>
            <person name="Wang S."/>
            <person name="Jiang L."/>
            <person name="Shao S."/>
        </authorList>
    </citation>
    <scope>NUCLEOTIDE SEQUENCE [LARGE SCALE GENOMIC DNA]</scope>
    <source>
        <strain evidence="1 2">GYSZ_1</strain>
    </source>
</reference>
<dbReference type="AlphaFoldDB" id="A0A5P8P233"/>
<dbReference type="RefSeq" id="WP_152307740.1">
    <property type="nucleotide sequence ID" value="NZ_CP043617.1"/>
</dbReference>
<dbReference type="KEGG" id="sulg:FJR48_08635"/>
<organism evidence="1 2">
    <name type="scientific">Sulfurimonas lithotrophica</name>
    <dbReference type="NCBI Taxonomy" id="2590022"/>
    <lineage>
        <taxon>Bacteria</taxon>
        <taxon>Pseudomonadati</taxon>
        <taxon>Campylobacterota</taxon>
        <taxon>Epsilonproteobacteria</taxon>
        <taxon>Campylobacterales</taxon>
        <taxon>Sulfurimonadaceae</taxon>
        <taxon>Sulfurimonas</taxon>
    </lineage>
</organism>
<sequence length="313" mass="35744">MSIELSAKTQKVLTKSDEERIEYIEQEYWIDYPIAERILEKLEKLYKYGPGKTRTISMLLVGGSNNGKTTLLQEFIDKHPPYDYNLEGEKPNWVTDEYFERYTGIGIPVLSIIAPRSPSETRLYSIILQKLNVPFKSKDTVDIKGGLVNYYLKALNVQVLVIDEIHNILKGPTVKQLQIMSTIRDLSTELKIPIVLAGVKDALRAVGTEEQISSRYRPEYLTKWKMNEDYINLLATIVSRLPLKKESTILNEDDAKKILEMSKGYIGEIVNIVKSAAIYAIETGSERVTIKEIKECDFNTLENVDKSTELKDV</sequence>
<protein>
    <submittedName>
        <fullName evidence="1">AAA family ATPase</fullName>
    </submittedName>
</protein>
<evidence type="ECO:0000313" key="2">
    <source>
        <dbReference type="Proteomes" id="UP000326944"/>
    </source>
</evidence>
<dbReference type="OrthoDB" id="14765at2"/>
<dbReference type="InterPro" id="IPR008868">
    <property type="entry name" value="TniB"/>
</dbReference>
<gene>
    <name evidence="1" type="ORF">FJR48_08635</name>
</gene>
<keyword evidence="2" id="KW-1185">Reference proteome</keyword>
<dbReference type="SUPFAM" id="SSF52540">
    <property type="entry name" value="P-loop containing nucleoside triphosphate hydrolases"/>
    <property type="match status" value="1"/>
</dbReference>
<proteinExistence type="predicted"/>
<dbReference type="Proteomes" id="UP000326944">
    <property type="component" value="Chromosome"/>
</dbReference>
<accession>A0A5P8P233</accession>
<dbReference type="Pfam" id="PF05621">
    <property type="entry name" value="TniB"/>
    <property type="match status" value="1"/>
</dbReference>
<dbReference type="Gene3D" id="3.40.50.300">
    <property type="entry name" value="P-loop containing nucleotide triphosphate hydrolases"/>
    <property type="match status" value="1"/>
</dbReference>
<dbReference type="EMBL" id="CP043617">
    <property type="protein sequence ID" value="QFR49793.1"/>
    <property type="molecule type" value="Genomic_DNA"/>
</dbReference>
<dbReference type="InterPro" id="IPR027417">
    <property type="entry name" value="P-loop_NTPase"/>
</dbReference>
<evidence type="ECO:0000313" key="1">
    <source>
        <dbReference type="EMBL" id="QFR49793.1"/>
    </source>
</evidence>